<accession>D7FGW3</accession>
<dbReference type="InParanoid" id="D7FGW3"/>
<dbReference type="OrthoDB" id="529273at2759"/>
<evidence type="ECO:0000313" key="2">
    <source>
        <dbReference type="EMBL" id="CBJ48952.1"/>
    </source>
</evidence>
<feature type="region of interest" description="Disordered" evidence="1">
    <location>
        <begin position="81"/>
        <end position="121"/>
    </location>
</feature>
<evidence type="ECO:0000256" key="1">
    <source>
        <dbReference type="SAM" id="MobiDB-lite"/>
    </source>
</evidence>
<evidence type="ECO:0000313" key="3">
    <source>
        <dbReference type="Proteomes" id="UP000002630"/>
    </source>
</evidence>
<proteinExistence type="predicted"/>
<dbReference type="Proteomes" id="UP000002630">
    <property type="component" value="Linkage Group LG23"/>
</dbReference>
<feature type="region of interest" description="Disordered" evidence="1">
    <location>
        <begin position="219"/>
        <end position="261"/>
    </location>
</feature>
<gene>
    <name evidence="2" type="ORF">Esi_0102_0044</name>
</gene>
<sequence>MRIESASHWFHVAECFIGRRSEFKEHFAGMSGTDVYVKDSDTSWNSRLSPMTRLLVAAGLSSVGVRDVHFVDGNHASFSYAAPSSSKSGGGGAGAGAKALRGGSSSSSEIGDSPRPGQTGVLHLDEIGYMSQFVVSTEQPLPDRLAVSAPLSPVRRWDGGGAEDVAIEGRGGGARECVKFVDTVGDWGQKRDKWFPEEEDPRELLRALDSFCPIAWLRKEEEEEEERQEEEGKKGVDDGDEGTGGLVSPLPAGAGGDEFRGAGGRGSRGLYATVVGGPERGFAGGGRGFRAGAKKRQPEPRKLVIYQRDRDRKLLKTEELMDELWIRLGHLGWAVKEIIHDDERHPCELVQELAGADILLTAHGFQSMLSLFMAPGSLLFEVYPHKYYKKGYAPMAQSMGLRYAYSESPPLLPFAFWSWPSVEQCMKWYVCRRYMRSSDVVITEDSIEVLISLMLKSLRVA</sequence>
<feature type="compositionally biased region" description="Low complexity" evidence="1">
    <location>
        <begin position="96"/>
        <end position="113"/>
    </location>
</feature>
<keyword evidence="3" id="KW-1185">Reference proteome</keyword>
<protein>
    <submittedName>
        <fullName evidence="2">Uncharacterized protein</fullName>
    </submittedName>
</protein>
<dbReference type="AlphaFoldDB" id="D7FGW3"/>
<dbReference type="EMBL" id="FN647705">
    <property type="protein sequence ID" value="CBJ48952.1"/>
    <property type="molecule type" value="Genomic_DNA"/>
</dbReference>
<dbReference type="EMBL" id="FN649748">
    <property type="protein sequence ID" value="CBJ48952.1"/>
    <property type="molecule type" value="Genomic_DNA"/>
</dbReference>
<reference evidence="2 3" key="1">
    <citation type="journal article" date="2010" name="Nature">
        <title>The Ectocarpus genome and the independent evolution of multicellularity in brown algae.</title>
        <authorList>
            <person name="Cock J.M."/>
            <person name="Sterck L."/>
            <person name="Rouze P."/>
            <person name="Scornet D."/>
            <person name="Allen A.E."/>
            <person name="Amoutzias G."/>
            <person name="Anthouard V."/>
            <person name="Artiguenave F."/>
            <person name="Aury J.M."/>
            <person name="Badger J.H."/>
            <person name="Beszteri B."/>
            <person name="Billiau K."/>
            <person name="Bonnet E."/>
            <person name="Bothwell J.H."/>
            <person name="Bowler C."/>
            <person name="Boyen C."/>
            <person name="Brownlee C."/>
            <person name="Carrano C.J."/>
            <person name="Charrier B."/>
            <person name="Cho G.Y."/>
            <person name="Coelho S.M."/>
            <person name="Collen J."/>
            <person name="Corre E."/>
            <person name="Da Silva C."/>
            <person name="Delage L."/>
            <person name="Delaroque N."/>
            <person name="Dittami S.M."/>
            <person name="Doulbeau S."/>
            <person name="Elias M."/>
            <person name="Farnham G."/>
            <person name="Gachon C.M."/>
            <person name="Gschloessl B."/>
            <person name="Heesch S."/>
            <person name="Jabbari K."/>
            <person name="Jubin C."/>
            <person name="Kawai H."/>
            <person name="Kimura K."/>
            <person name="Kloareg B."/>
            <person name="Kupper F.C."/>
            <person name="Lang D."/>
            <person name="Le Bail A."/>
            <person name="Leblanc C."/>
            <person name="Lerouge P."/>
            <person name="Lohr M."/>
            <person name="Lopez P.J."/>
            <person name="Martens C."/>
            <person name="Maumus F."/>
            <person name="Michel G."/>
            <person name="Miranda-Saavedra D."/>
            <person name="Morales J."/>
            <person name="Moreau H."/>
            <person name="Motomura T."/>
            <person name="Nagasato C."/>
            <person name="Napoli C.A."/>
            <person name="Nelson D.R."/>
            <person name="Nyvall-Collen P."/>
            <person name="Peters A.F."/>
            <person name="Pommier C."/>
            <person name="Potin P."/>
            <person name="Poulain J."/>
            <person name="Quesneville H."/>
            <person name="Read B."/>
            <person name="Rensing S.A."/>
            <person name="Ritter A."/>
            <person name="Rousvoal S."/>
            <person name="Samanta M."/>
            <person name="Samson G."/>
            <person name="Schroeder D.C."/>
            <person name="Segurens B."/>
            <person name="Strittmatter M."/>
            <person name="Tonon T."/>
            <person name="Tregear J.W."/>
            <person name="Valentin K."/>
            <person name="von Dassow P."/>
            <person name="Yamagishi T."/>
            <person name="Van de Peer Y."/>
            <person name="Wincker P."/>
        </authorList>
    </citation>
    <scope>NUCLEOTIDE SEQUENCE [LARGE SCALE GENOMIC DNA]</scope>
    <source>
        <strain evidence="3">Ec32 / CCAP1310/4</strain>
    </source>
</reference>
<organism evidence="2 3">
    <name type="scientific">Ectocarpus siliculosus</name>
    <name type="common">Brown alga</name>
    <name type="synonym">Conferva siliculosa</name>
    <dbReference type="NCBI Taxonomy" id="2880"/>
    <lineage>
        <taxon>Eukaryota</taxon>
        <taxon>Sar</taxon>
        <taxon>Stramenopiles</taxon>
        <taxon>Ochrophyta</taxon>
        <taxon>PX clade</taxon>
        <taxon>Phaeophyceae</taxon>
        <taxon>Ectocarpales</taxon>
        <taxon>Ectocarpaceae</taxon>
        <taxon>Ectocarpus</taxon>
    </lineage>
</organism>
<dbReference type="eggNOG" id="ENOG502SQH4">
    <property type="taxonomic scope" value="Eukaryota"/>
</dbReference>
<name>D7FGW3_ECTSI</name>